<evidence type="ECO:0000256" key="2">
    <source>
        <dbReference type="ARBA" id="ARBA00023043"/>
    </source>
</evidence>
<evidence type="ECO:0000313" key="5">
    <source>
        <dbReference type="EMBL" id="KIM97233.1"/>
    </source>
</evidence>
<feature type="repeat" description="ANK" evidence="3">
    <location>
        <begin position="1044"/>
        <end position="1076"/>
    </location>
</feature>
<keyword evidence="6" id="KW-1185">Reference proteome</keyword>
<organism evidence="5 6">
    <name type="scientific">Oidiodendron maius (strain Zn)</name>
    <dbReference type="NCBI Taxonomy" id="913774"/>
    <lineage>
        <taxon>Eukaryota</taxon>
        <taxon>Fungi</taxon>
        <taxon>Dikarya</taxon>
        <taxon>Ascomycota</taxon>
        <taxon>Pezizomycotina</taxon>
        <taxon>Leotiomycetes</taxon>
        <taxon>Leotiomycetes incertae sedis</taxon>
        <taxon>Myxotrichaceae</taxon>
        <taxon>Oidiodendron</taxon>
    </lineage>
</organism>
<dbReference type="Gene3D" id="1.25.40.20">
    <property type="entry name" value="Ankyrin repeat-containing domain"/>
    <property type="match status" value="3"/>
</dbReference>
<evidence type="ECO:0000256" key="1">
    <source>
        <dbReference type="ARBA" id="ARBA00022737"/>
    </source>
</evidence>
<dbReference type="InParanoid" id="A0A0C3CE98"/>
<dbReference type="OrthoDB" id="194358at2759"/>
<dbReference type="InterPro" id="IPR025676">
    <property type="entry name" value="Clr5_dom"/>
</dbReference>
<dbReference type="SMART" id="SM00248">
    <property type="entry name" value="ANK"/>
    <property type="match status" value="11"/>
</dbReference>
<dbReference type="PROSITE" id="PS50297">
    <property type="entry name" value="ANK_REP_REGION"/>
    <property type="match status" value="4"/>
</dbReference>
<feature type="domain" description="Clr5" evidence="4">
    <location>
        <begin position="10"/>
        <end position="68"/>
    </location>
</feature>
<sequence length="1185" mass="131499">MAISSREIPQEVWERHKETIIGLRFGEKLPLDNTKTDGRSMMQVMRDEHQFQATVSQYEAQLKKWAASKNLKKCDWESILPIYDDLKERGLEPRVRLGDHVLDESRVKRARRYLKGDATFRGKDGPAKSSAQARVWRIEICQPDGQYTEFSVEGEEFEVLEVPLSSALIRRNTGNGSFDINSRPLQSDPIWMPDSPSLANMPSPQLAIFHPAFASPQRSPEKIDEFFGSFLTEDMSTDLPFLGSDTFALASPQRSEIYSPFRYASPSPLQTQWMLSKDCIESMLKSISQQPRFRLNVHSKFLDAQVILDKLESLLNDNFFEEGPGDGFALIFRGTISMSEIHRRIIVSIVNNFVGFQGISPAIILNLLRIDPEMSLYLFEGLRSEDLTIAKPLADNLFRAAIEAGDEEAVGIIIEITSGRMNKIHLNQIVCQFQGHLYTPIALASHLQYFNIVQKLLSFGARVYVAIREPDDYFKGCALAAIISSWHRWDTKDAVRDKSEAIRIVGLLLANGAEVTSHLLHAAIHIMRQNSAPVEMLVQAIPREHHCELFSSCEEDPSEPDKGDASILCCIVEEFEDQLADKIIRNLITTCQTMNCTPACTVKYSQTLGEVLFLATIKGNFELAENLVSHTRPTIGHLAAAIHSRRLGLTDLMLKQGISAGGEAPTTPLAEAIRLQNYDLIGHLENCGAIDRISDEATFEFQAAVLAIAEVGDFPYLNQLLTLVPTADRKRLQHSIEKAIEMGHVEIAMTLLFHCARGEPGNYGWLVYSWNCDLLRMALGKRNREIVDTLLEYLSFDCHHLNCNIIKEAVRWGEKSIVEDLLQLGSFAPPRVYVSKLFQSPLAVAIASRNAELVALLLEWGANPSELEGAIRIRDRAMMRLLLHHGADPADEKAFSTVLKSGNRLLLCTLLEAFSSKYPGGKKGFGVEALRTAILSHDASILDVLLKAKLDVNSYMDVNSYVDKTGHVVDGRSKILLFAINHSLEKNLEMSQMIRQLLDAGADPEAVVSGKTALLEAINVQNLQVVKLLLSKGSDINRPARRGLKRTPLQLACEQDSFQIVEFLLHNGAEVHAPPAMNGGATALQLAAIQGSVRIVRLLLDRGADIHAAPAVVNGRTALEGAAEYGRVSVLNILLAEGTAGYSVEDIKSAKAYAEEKGHRGCEERLKLALFRFGEAGGLRASLCL</sequence>
<dbReference type="InterPro" id="IPR036770">
    <property type="entry name" value="Ankyrin_rpt-contain_sf"/>
</dbReference>
<proteinExistence type="predicted"/>
<dbReference type="PROSITE" id="PS50088">
    <property type="entry name" value="ANK_REPEAT"/>
    <property type="match status" value="4"/>
</dbReference>
<dbReference type="PANTHER" id="PTHR24198">
    <property type="entry name" value="ANKYRIN REPEAT AND PROTEIN KINASE DOMAIN-CONTAINING PROTEIN"/>
    <property type="match status" value="1"/>
</dbReference>
<keyword evidence="2 3" id="KW-0040">ANK repeat</keyword>
<accession>A0A0C3CE98</accession>
<keyword evidence="1" id="KW-0677">Repeat</keyword>
<feature type="repeat" description="ANK" evidence="3">
    <location>
        <begin position="1114"/>
        <end position="1138"/>
    </location>
</feature>
<dbReference type="Proteomes" id="UP000054321">
    <property type="component" value="Unassembled WGS sequence"/>
</dbReference>
<dbReference type="SUPFAM" id="SSF48403">
    <property type="entry name" value="Ankyrin repeat"/>
    <property type="match status" value="2"/>
</dbReference>
<feature type="repeat" description="ANK" evidence="3">
    <location>
        <begin position="1009"/>
        <end position="1041"/>
    </location>
</feature>
<protein>
    <recommendedName>
        <fullName evidence="4">Clr5 domain-containing protein</fullName>
    </recommendedName>
</protein>
<dbReference type="AlphaFoldDB" id="A0A0C3CE98"/>
<gene>
    <name evidence="5" type="ORF">OIDMADRAFT_32256</name>
</gene>
<dbReference type="EMBL" id="KN832882">
    <property type="protein sequence ID" value="KIM97233.1"/>
    <property type="molecule type" value="Genomic_DNA"/>
</dbReference>
<reference evidence="6" key="2">
    <citation type="submission" date="2015-01" db="EMBL/GenBank/DDBJ databases">
        <title>Evolutionary Origins and Diversification of the Mycorrhizal Mutualists.</title>
        <authorList>
            <consortium name="DOE Joint Genome Institute"/>
            <consortium name="Mycorrhizal Genomics Consortium"/>
            <person name="Kohler A."/>
            <person name="Kuo A."/>
            <person name="Nagy L.G."/>
            <person name="Floudas D."/>
            <person name="Copeland A."/>
            <person name="Barry K.W."/>
            <person name="Cichocki N."/>
            <person name="Veneault-Fourrey C."/>
            <person name="LaButti K."/>
            <person name="Lindquist E.A."/>
            <person name="Lipzen A."/>
            <person name="Lundell T."/>
            <person name="Morin E."/>
            <person name="Murat C."/>
            <person name="Riley R."/>
            <person name="Ohm R."/>
            <person name="Sun H."/>
            <person name="Tunlid A."/>
            <person name="Henrissat B."/>
            <person name="Grigoriev I.V."/>
            <person name="Hibbett D.S."/>
            <person name="Martin F."/>
        </authorList>
    </citation>
    <scope>NUCLEOTIDE SEQUENCE [LARGE SCALE GENOMIC DNA]</scope>
    <source>
        <strain evidence="6">Zn</strain>
    </source>
</reference>
<dbReference type="STRING" id="913774.A0A0C3CE98"/>
<name>A0A0C3CE98_OIDMZ</name>
<feature type="repeat" description="ANK" evidence="3">
    <location>
        <begin position="1079"/>
        <end position="1111"/>
    </location>
</feature>
<dbReference type="Pfam" id="PF14420">
    <property type="entry name" value="Clr5"/>
    <property type="match status" value="1"/>
</dbReference>
<dbReference type="PANTHER" id="PTHR24198:SF165">
    <property type="entry name" value="ANKYRIN REPEAT-CONTAINING PROTEIN-RELATED"/>
    <property type="match status" value="1"/>
</dbReference>
<dbReference type="InterPro" id="IPR002110">
    <property type="entry name" value="Ankyrin_rpt"/>
</dbReference>
<reference evidence="5 6" key="1">
    <citation type="submission" date="2014-04" db="EMBL/GenBank/DDBJ databases">
        <authorList>
            <consortium name="DOE Joint Genome Institute"/>
            <person name="Kuo A."/>
            <person name="Martino E."/>
            <person name="Perotto S."/>
            <person name="Kohler A."/>
            <person name="Nagy L.G."/>
            <person name="Floudas D."/>
            <person name="Copeland A."/>
            <person name="Barry K.W."/>
            <person name="Cichocki N."/>
            <person name="Veneault-Fourrey C."/>
            <person name="LaButti K."/>
            <person name="Lindquist E.A."/>
            <person name="Lipzen A."/>
            <person name="Lundell T."/>
            <person name="Morin E."/>
            <person name="Murat C."/>
            <person name="Sun H."/>
            <person name="Tunlid A."/>
            <person name="Henrissat B."/>
            <person name="Grigoriev I.V."/>
            <person name="Hibbett D.S."/>
            <person name="Martin F."/>
            <person name="Nordberg H.P."/>
            <person name="Cantor M.N."/>
            <person name="Hua S.X."/>
        </authorList>
    </citation>
    <scope>NUCLEOTIDE SEQUENCE [LARGE SCALE GENOMIC DNA]</scope>
    <source>
        <strain evidence="5 6">Zn</strain>
    </source>
</reference>
<evidence type="ECO:0000313" key="6">
    <source>
        <dbReference type="Proteomes" id="UP000054321"/>
    </source>
</evidence>
<dbReference type="Pfam" id="PF12796">
    <property type="entry name" value="Ank_2"/>
    <property type="match status" value="2"/>
</dbReference>
<dbReference type="HOGENOM" id="CLU_007262_0_0_1"/>
<evidence type="ECO:0000256" key="3">
    <source>
        <dbReference type="PROSITE-ProRule" id="PRU00023"/>
    </source>
</evidence>
<evidence type="ECO:0000259" key="4">
    <source>
        <dbReference type="Pfam" id="PF14420"/>
    </source>
</evidence>